<evidence type="ECO:0000313" key="1">
    <source>
        <dbReference type="EMBL" id="MBE1556915.1"/>
    </source>
</evidence>
<proteinExistence type="predicted"/>
<keyword evidence="2" id="KW-1185">Reference proteome</keyword>
<gene>
    <name evidence="1" type="ORF">H4683_004041</name>
</gene>
<dbReference type="Proteomes" id="UP000658225">
    <property type="component" value="Unassembled WGS sequence"/>
</dbReference>
<comment type="caution">
    <text evidence="1">The sequence shown here is derived from an EMBL/GenBank/DDBJ whole genome shotgun (WGS) entry which is preliminary data.</text>
</comment>
<dbReference type="AlphaFoldDB" id="A0A927MM69"/>
<evidence type="ECO:0000313" key="2">
    <source>
        <dbReference type="Proteomes" id="UP000658225"/>
    </source>
</evidence>
<dbReference type="RefSeq" id="WP_225942247.1">
    <property type="nucleotide sequence ID" value="NZ_JADBEL010000041.1"/>
</dbReference>
<name>A0A927MM69_9BACL</name>
<organism evidence="1 2">
    <name type="scientific">Sporosarcina limicola</name>
    <dbReference type="NCBI Taxonomy" id="34101"/>
    <lineage>
        <taxon>Bacteria</taxon>
        <taxon>Bacillati</taxon>
        <taxon>Bacillota</taxon>
        <taxon>Bacilli</taxon>
        <taxon>Bacillales</taxon>
        <taxon>Caryophanaceae</taxon>
        <taxon>Sporosarcina</taxon>
    </lineage>
</organism>
<dbReference type="EMBL" id="JADBEL010000041">
    <property type="protein sequence ID" value="MBE1556915.1"/>
    <property type="molecule type" value="Genomic_DNA"/>
</dbReference>
<protein>
    <submittedName>
        <fullName evidence="1">DNA-binding transcriptional regulator YafY</fullName>
    </submittedName>
</protein>
<reference evidence="1" key="1">
    <citation type="submission" date="2020-10" db="EMBL/GenBank/DDBJ databases">
        <title>Genomic Encyclopedia of Type Strains, Phase IV (KMG-IV): sequencing the most valuable type-strain genomes for metagenomic binning, comparative biology and taxonomic classification.</title>
        <authorList>
            <person name="Goeker M."/>
        </authorList>
    </citation>
    <scope>NUCLEOTIDE SEQUENCE</scope>
    <source>
        <strain evidence="1">DSM 13886</strain>
    </source>
</reference>
<dbReference type="GO" id="GO:0003677">
    <property type="term" value="F:DNA binding"/>
    <property type="evidence" value="ECO:0007669"/>
    <property type="project" value="UniProtKB-KW"/>
</dbReference>
<sequence length="54" mass="6402">MEKDGTISRRRIKWLEVGGNSFHAYCFLRKSKRVFRIDKVLALAPVIKRERIVI</sequence>
<keyword evidence="1" id="KW-0238">DNA-binding</keyword>
<accession>A0A927MM69</accession>